<keyword evidence="1" id="KW-0175">Coiled coil</keyword>
<evidence type="ECO:0000313" key="3">
    <source>
        <dbReference type="EMBL" id="MBN2067843.1"/>
    </source>
</evidence>
<feature type="region of interest" description="Disordered" evidence="2">
    <location>
        <begin position="1"/>
        <end position="31"/>
    </location>
</feature>
<reference evidence="3" key="1">
    <citation type="submission" date="2021-01" db="EMBL/GenBank/DDBJ databases">
        <title>Active Sulfur Cycling in an Early Earth Analoge.</title>
        <authorList>
            <person name="Hahn C.R."/>
            <person name="Youssef N.H."/>
            <person name="Elshahed M."/>
        </authorList>
    </citation>
    <scope>NUCLEOTIDE SEQUENCE</scope>
    <source>
        <strain evidence="3">Zod_Metabat.1151</strain>
    </source>
</reference>
<name>A0A938YYT7_9ARCH</name>
<evidence type="ECO:0000256" key="1">
    <source>
        <dbReference type="SAM" id="Coils"/>
    </source>
</evidence>
<feature type="compositionally biased region" description="Polar residues" evidence="2">
    <location>
        <begin position="1"/>
        <end position="10"/>
    </location>
</feature>
<dbReference type="Proteomes" id="UP000809243">
    <property type="component" value="Unassembled WGS sequence"/>
</dbReference>
<feature type="coiled-coil region" evidence="1">
    <location>
        <begin position="38"/>
        <end position="107"/>
    </location>
</feature>
<accession>A0A938YYT7</accession>
<comment type="caution">
    <text evidence="3">The sequence shown here is derived from an EMBL/GenBank/DDBJ whole genome shotgun (WGS) entry which is preliminary data.</text>
</comment>
<feature type="compositionally biased region" description="Basic residues" evidence="2">
    <location>
        <begin position="17"/>
        <end position="31"/>
    </location>
</feature>
<dbReference type="AlphaFoldDB" id="A0A938YYT7"/>
<gene>
    <name evidence="3" type="ORF">JW744_05225</name>
</gene>
<organism evidence="3 4">
    <name type="scientific">Candidatus Iainarchaeum sp</name>
    <dbReference type="NCBI Taxonomy" id="3101447"/>
    <lineage>
        <taxon>Archaea</taxon>
        <taxon>Candidatus Iainarchaeota</taxon>
        <taxon>Candidatus Iainarchaeia</taxon>
        <taxon>Candidatus Iainarchaeales</taxon>
        <taxon>Candidatus Iainarchaeaceae</taxon>
        <taxon>Candidatus Iainarchaeum</taxon>
    </lineage>
</organism>
<dbReference type="EMBL" id="JAFGDB010000091">
    <property type="protein sequence ID" value="MBN2067843.1"/>
    <property type="molecule type" value="Genomic_DNA"/>
</dbReference>
<sequence>MGRINSNVFTKESRQTRPGKKGNRLHSGKHARKYRALKKIMVDKRKNLNRRITDLQTRIDSLEKAGRLDEQVPRSRFSYRLTLGTSLKKLKEDLESLGVQLKGLGKEN</sequence>
<evidence type="ECO:0000256" key="2">
    <source>
        <dbReference type="SAM" id="MobiDB-lite"/>
    </source>
</evidence>
<proteinExistence type="predicted"/>
<protein>
    <submittedName>
        <fullName evidence="3">Uncharacterized protein</fullName>
    </submittedName>
</protein>
<evidence type="ECO:0000313" key="4">
    <source>
        <dbReference type="Proteomes" id="UP000809243"/>
    </source>
</evidence>